<organism evidence="3 4">
    <name type="scientific">Arthrobacter vasquezii</name>
    <dbReference type="NCBI Taxonomy" id="2977629"/>
    <lineage>
        <taxon>Bacteria</taxon>
        <taxon>Bacillati</taxon>
        <taxon>Actinomycetota</taxon>
        <taxon>Actinomycetes</taxon>
        <taxon>Micrococcales</taxon>
        <taxon>Micrococcaceae</taxon>
        <taxon>Arthrobacter</taxon>
    </lineage>
</organism>
<comment type="caution">
    <text evidence="3">The sequence shown here is derived from an EMBL/GenBank/DDBJ whole genome shotgun (WGS) entry which is preliminary data.</text>
</comment>
<protein>
    <submittedName>
        <fullName evidence="3">Phosphoribosyltransferase family protein</fullName>
    </submittedName>
</protein>
<dbReference type="EMBL" id="JAROKN010000017">
    <property type="protein sequence ID" value="MDF9277829.1"/>
    <property type="molecule type" value="Genomic_DNA"/>
</dbReference>
<evidence type="ECO:0000313" key="3">
    <source>
        <dbReference type="EMBL" id="MDF9277829.1"/>
    </source>
</evidence>
<dbReference type="InterPro" id="IPR029057">
    <property type="entry name" value="PRTase-like"/>
</dbReference>
<feature type="region of interest" description="Disordered" evidence="2">
    <location>
        <begin position="283"/>
        <end position="303"/>
    </location>
</feature>
<accession>A0ABT6CXP8</accession>
<dbReference type="PANTHER" id="PTHR47505:SF1">
    <property type="entry name" value="DNA UTILIZATION PROTEIN YHGH"/>
    <property type="match status" value="1"/>
</dbReference>
<keyword evidence="3" id="KW-0808">Transferase</keyword>
<sequence length="303" mass="31743">MRLHPGWNRVVGALREFWSLIFPTECVVCERPDSSLCPDCAAFLRRATVRPFRADQGAEGLPESEGAQTAVAAGGADSFSPLPVIAAGPYAKAVSAVLLAFKNHGHTDIARWLQAALAGALHEARWTLCPDSPEVLLVPVPARAASIRRRGYDPLTLLLDALSRRRELPAGTTIAPAVRISIRPALLWTRISGGLSQKALGKRGRRQNLLGSMEAAPATRNVGIARPCIVVDDVLTTGATIAETVRVLRASGAVVAGAVVIAATPAPSGKDATTTAVLPAVSKVPPSEPAEKNRCVGVNSNNG</sequence>
<dbReference type="InterPro" id="IPR000836">
    <property type="entry name" value="PRTase_dom"/>
</dbReference>
<dbReference type="Proteomes" id="UP001220456">
    <property type="component" value="Unassembled WGS sequence"/>
</dbReference>
<dbReference type="SUPFAM" id="SSF53271">
    <property type="entry name" value="PRTase-like"/>
    <property type="match status" value="1"/>
</dbReference>
<proteinExistence type="inferred from homology"/>
<evidence type="ECO:0000256" key="2">
    <source>
        <dbReference type="SAM" id="MobiDB-lite"/>
    </source>
</evidence>
<comment type="similarity">
    <text evidence="1">Belongs to the ComF/GntX family.</text>
</comment>
<dbReference type="Gene3D" id="3.40.50.2020">
    <property type="match status" value="1"/>
</dbReference>
<keyword evidence="4" id="KW-1185">Reference proteome</keyword>
<gene>
    <name evidence="3" type="ORF">P4U43_08505</name>
</gene>
<dbReference type="GO" id="GO:0016757">
    <property type="term" value="F:glycosyltransferase activity"/>
    <property type="evidence" value="ECO:0007669"/>
    <property type="project" value="UniProtKB-KW"/>
</dbReference>
<keyword evidence="3" id="KW-0328">Glycosyltransferase</keyword>
<dbReference type="PANTHER" id="PTHR47505">
    <property type="entry name" value="DNA UTILIZATION PROTEIN YHGH"/>
    <property type="match status" value="1"/>
</dbReference>
<name>A0ABT6CXP8_9MICC</name>
<evidence type="ECO:0000313" key="4">
    <source>
        <dbReference type="Proteomes" id="UP001220456"/>
    </source>
</evidence>
<dbReference type="InterPro" id="IPR051910">
    <property type="entry name" value="ComF/GntX_DNA_util-trans"/>
</dbReference>
<dbReference type="RefSeq" id="WP_277358345.1">
    <property type="nucleotide sequence ID" value="NZ_JAROKN010000017.1"/>
</dbReference>
<dbReference type="CDD" id="cd06223">
    <property type="entry name" value="PRTases_typeI"/>
    <property type="match status" value="1"/>
</dbReference>
<evidence type="ECO:0000256" key="1">
    <source>
        <dbReference type="ARBA" id="ARBA00008007"/>
    </source>
</evidence>
<reference evidence="3 4" key="1">
    <citation type="journal article" date="2023" name="Int. J. Syst. Evol. Microbiol.">
        <title>Arthrobacter vasquezii sp. nov., isolated from a soil sample from Union Glacier, Antarctica.</title>
        <authorList>
            <person name="Valenzuela-Ibaceta F."/>
            <person name="Carrasco V."/>
            <person name="Lagos-Moraga S."/>
            <person name="Dietz-Vargas C."/>
            <person name="Navarro C.A."/>
            <person name="Perez-Donoso J.M."/>
        </authorList>
    </citation>
    <scope>NUCLEOTIDE SEQUENCE [LARGE SCALE GENOMIC DNA]</scope>
    <source>
        <strain evidence="3 4">EH-1B-1</strain>
    </source>
</reference>